<sequence length="586" mass="64517">MVSPCLRILITIFAIPLHSLEEGRWIHDLIIHRGYDSDVFLGNSLIDMYAKCGSIEDAERVFTSMVTHNVVSWNAIILGYVKCGQGQKALELSHQMQFEGLQPDHLTYVGLLNACASVVGLDEGRRVHEQIIQSRYETNILVGAFEEGKKIHKQIIQNGCESDVFVGSSLVDMYTKCGSLQDAQSVFDRMATRNVVSWTALIFGYVKCGQGQKALELSRQMQHEGVQPDSITFVGVLNACASVGSIDEGRHVHNQIIQSGYDADILVANGLVEMYAKCGSMEEAQRIFNNMTTHDVIAWNAMILGHVKCGQGQKALEFWQQMQDEGVQPAPVTYMGVLNACASVASVKEGRHVHKLIMQSGHEADVSISSSLIDMYTKCGSIEDAQRVFNRMVTPDVIAWTAMLRGHAMHGRGREAIQHFEQMGQDGVDIDDVTFIALLSACNHAGLVDEGLHCFESMGSVYSIPATLKHYACMVDLLGRAGHLQEAQDLIKSGPGSAEDAAVWRSLLGACRIHGDVEMGENIAIRVIELDPGNDAAYVLLSNIYAAAGKWDLRAKVQQLRLDRGVEKQVESTWIEVKNEVQHISS</sequence>
<dbReference type="InterPro" id="IPR002885">
    <property type="entry name" value="PPR_rpt"/>
</dbReference>
<evidence type="ECO:0000256" key="1">
    <source>
        <dbReference type="ARBA" id="ARBA00022737"/>
    </source>
</evidence>
<feature type="repeat" description="PPR" evidence="2">
    <location>
        <begin position="229"/>
        <end position="263"/>
    </location>
</feature>
<evidence type="ECO:0000256" key="2">
    <source>
        <dbReference type="PROSITE-ProRule" id="PRU00708"/>
    </source>
</evidence>
<feature type="repeat" description="PPR" evidence="2">
    <location>
        <begin position="38"/>
        <end position="68"/>
    </location>
</feature>
<keyword evidence="1" id="KW-0677">Repeat</keyword>
<feature type="repeat" description="PPR" evidence="2">
    <location>
        <begin position="295"/>
        <end position="329"/>
    </location>
</feature>
<dbReference type="InterPro" id="IPR011990">
    <property type="entry name" value="TPR-like_helical_dom_sf"/>
</dbReference>
<reference evidence="4" key="1">
    <citation type="submission" date="2024-02" db="EMBL/GenBank/DDBJ databases">
        <authorList>
            <consortium name="ELIXIR-Norway"/>
            <consortium name="Elixir Norway"/>
        </authorList>
    </citation>
    <scope>NUCLEOTIDE SEQUENCE</scope>
</reference>
<evidence type="ECO:0000256" key="3">
    <source>
        <dbReference type="SAM" id="SignalP"/>
    </source>
</evidence>
<evidence type="ECO:0000313" key="4">
    <source>
        <dbReference type="EMBL" id="CAK9202844.1"/>
    </source>
</evidence>
<keyword evidence="5" id="KW-1185">Reference proteome</keyword>
<dbReference type="InterPro" id="IPR046960">
    <property type="entry name" value="PPR_At4g14850-like_plant"/>
</dbReference>
<dbReference type="Gene3D" id="1.25.40.10">
    <property type="entry name" value="Tetratricopeptide repeat domain"/>
    <property type="match status" value="4"/>
</dbReference>
<feature type="repeat" description="PPR" evidence="2">
    <location>
        <begin position="69"/>
        <end position="103"/>
    </location>
</feature>
<feature type="repeat" description="PPR" evidence="2">
    <location>
        <begin position="396"/>
        <end position="430"/>
    </location>
</feature>
<name>A0ABP0TQZ8_9BRYO</name>
<dbReference type="EMBL" id="OZ019905">
    <property type="protein sequence ID" value="CAK9202844.1"/>
    <property type="molecule type" value="Genomic_DNA"/>
</dbReference>
<organism evidence="4 5">
    <name type="scientific">Sphagnum troendelagicum</name>
    <dbReference type="NCBI Taxonomy" id="128251"/>
    <lineage>
        <taxon>Eukaryota</taxon>
        <taxon>Viridiplantae</taxon>
        <taxon>Streptophyta</taxon>
        <taxon>Embryophyta</taxon>
        <taxon>Bryophyta</taxon>
        <taxon>Sphagnophytina</taxon>
        <taxon>Sphagnopsida</taxon>
        <taxon>Sphagnales</taxon>
        <taxon>Sphagnaceae</taxon>
        <taxon>Sphagnum</taxon>
    </lineage>
</organism>
<dbReference type="Pfam" id="PF13041">
    <property type="entry name" value="PPR_2"/>
    <property type="match status" value="4"/>
</dbReference>
<dbReference type="PANTHER" id="PTHR24015">
    <property type="entry name" value="OS07G0578800 PROTEIN-RELATED"/>
    <property type="match status" value="1"/>
</dbReference>
<dbReference type="PROSITE" id="PS51375">
    <property type="entry name" value="PPR"/>
    <property type="match status" value="6"/>
</dbReference>
<evidence type="ECO:0008006" key="6">
    <source>
        <dbReference type="Google" id="ProtNLM"/>
    </source>
</evidence>
<protein>
    <recommendedName>
        <fullName evidence="6">Pentatricopeptide repeat-containing protein</fullName>
    </recommendedName>
</protein>
<gene>
    <name evidence="4" type="ORF">CSSPTR1EN2_LOCUS6610</name>
</gene>
<dbReference type="Pfam" id="PF20431">
    <property type="entry name" value="E_motif"/>
    <property type="match status" value="1"/>
</dbReference>
<dbReference type="InterPro" id="IPR046848">
    <property type="entry name" value="E_motif"/>
</dbReference>
<dbReference type="Pfam" id="PF01535">
    <property type="entry name" value="PPR"/>
    <property type="match status" value="2"/>
</dbReference>
<feature type="signal peptide" evidence="3">
    <location>
        <begin position="1"/>
        <end position="19"/>
    </location>
</feature>
<dbReference type="PANTHER" id="PTHR24015:SF548">
    <property type="entry name" value="OS08G0340900 PROTEIN"/>
    <property type="match status" value="1"/>
</dbReference>
<feature type="chain" id="PRO_5047318176" description="Pentatricopeptide repeat-containing protein" evidence="3">
    <location>
        <begin position="20"/>
        <end position="586"/>
    </location>
</feature>
<dbReference type="NCBIfam" id="TIGR00756">
    <property type="entry name" value="PPR"/>
    <property type="match status" value="4"/>
</dbReference>
<evidence type="ECO:0000313" key="5">
    <source>
        <dbReference type="Proteomes" id="UP001497512"/>
    </source>
</evidence>
<dbReference type="Proteomes" id="UP001497512">
    <property type="component" value="Chromosome 13"/>
</dbReference>
<feature type="repeat" description="PPR" evidence="2">
    <location>
        <begin position="194"/>
        <end position="228"/>
    </location>
</feature>
<proteinExistence type="predicted"/>
<accession>A0ABP0TQZ8</accession>
<dbReference type="SUPFAM" id="SSF48452">
    <property type="entry name" value="TPR-like"/>
    <property type="match status" value="1"/>
</dbReference>
<keyword evidence="3" id="KW-0732">Signal</keyword>